<reference evidence="1" key="1">
    <citation type="submission" date="2011-02" db="EMBL/GenBank/DDBJ databases">
        <title>The genome of the leaf-cutting ant Acromyrmex echinatior suggests key adaptations to social evolution and fungus farming.</title>
        <authorList>
            <person name="Nygaard S."/>
            <person name="Zhang G."/>
        </authorList>
    </citation>
    <scope>NUCLEOTIDE SEQUENCE</scope>
</reference>
<dbReference type="InParanoid" id="F4WKE5"/>
<evidence type="ECO:0000313" key="1">
    <source>
        <dbReference type="EMBL" id="EGI65369.1"/>
    </source>
</evidence>
<dbReference type="Proteomes" id="UP000007755">
    <property type="component" value="Unassembled WGS sequence"/>
</dbReference>
<organism evidence="2">
    <name type="scientific">Acromyrmex echinatior</name>
    <name type="common">Panamanian leafcutter ant</name>
    <name type="synonym">Acromyrmex octospinosus echinatior</name>
    <dbReference type="NCBI Taxonomy" id="103372"/>
    <lineage>
        <taxon>Eukaryota</taxon>
        <taxon>Metazoa</taxon>
        <taxon>Ecdysozoa</taxon>
        <taxon>Arthropoda</taxon>
        <taxon>Hexapoda</taxon>
        <taxon>Insecta</taxon>
        <taxon>Pterygota</taxon>
        <taxon>Neoptera</taxon>
        <taxon>Endopterygota</taxon>
        <taxon>Hymenoptera</taxon>
        <taxon>Apocrita</taxon>
        <taxon>Aculeata</taxon>
        <taxon>Formicoidea</taxon>
        <taxon>Formicidae</taxon>
        <taxon>Myrmicinae</taxon>
        <taxon>Acromyrmex</taxon>
    </lineage>
</organism>
<proteinExistence type="predicted"/>
<dbReference type="EMBL" id="GL888199">
    <property type="protein sequence ID" value="EGI65369.1"/>
    <property type="molecule type" value="Genomic_DNA"/>
</dbReference>
<evidence type="ECO:0000313" key="2">
    <source>
        <dbReference type="Proteomes" id="UP000007755"/>
    </source>
</evidence>
<accession>F4WKE5</accession>
<gene>
    <name evidence="1" type="ORF">G5I_06232</name>
</gene>
<dbReference type="AlphaFoldDB" id="F4WKE5"/>
<name>F4WKE5_ACREC</name>
<protein>
    <submittedName>
        <fullName evidence="1">Uncharacterized protein</fullName>
    </submittedName>
</protein>
<sequence length="348" mass="38683">MEDARRRESVALAFGYERYLRNFLRPGLATAPAGGILLEKGEGGRKRPKYAGAVFEYFKRREGKGGRTSTPSGSSGSRVDEGFVNNRAAIRRPGETRTHVDSGQGALPLLPFFVGLPLHHRLHLFLYQHPPSPSSLIFLLLLPFLLRILLTTTTSSSTSSSLASLAASFLPLPPQRGRGRNILDVYVPRGIEGRLPSHDNWWVSVSWFGREVSPGPPTRRSQTTTTTKRPLAVTHGVLPSSGVPTYSGYQRTERPNEASVDAAHPNGPDLSARKTHAQQLNTFTSYRPTNIQFIFLSMFIMKGMSSLDILWIEILKTSQGDHVEDYLQTVLQSTSLERQYNRIADLQE</sequence>
<keyword evidence="2" id="KW-1185">Reference proteome</keyword>